<evidence type="ECO:0000256" key="10">
    <source>
        <dbReference type="ARBA" id="ARBA00044041"/>
    </source>
</evidence>
<comment type="pathway">
    <text evidence="2">Bacterial outer membrane biogenesis; LPS core biosynthesis.</text>
</comment>
<evidence type="ECO:0000256" key="2">
    <source>
        <dbReference type="ARBA" id="ARBA00004713"/>
    </source>
</evidence>
<keyword evidence="3" id="KW-1003">Cell membrane</keyword>
<evidence type="ECO:0000256" key="6">
    <source>
        <dbReference type="ARBA" id="ARBA00022679"/>
    </source>
</evidence>
<protein>
    <recommendedName>
        <fullName evidence="12">Lipopolysaccharide heptosyltransferase 1</fullName>
        <ecNumber evidence="10">2.4.99.23</ecNumber>
        <ecNumber evidence="11">2.4.99.24</ecNumber>
    </recommendedName>
    <alternativeName>
        <fullName evidence="13">ADP-heptose:lipopolysaccharide heptosyltransferase I</fullName>
    </alternativeName>
</protein>
<dbReference type="EC" id="2.4.99.24" evidence="11"/>
<proteinExistence type="inferred from homology"/>
<dbReference type="AlphaFoldDB" id="A0A7C5EM60"/>
<dbReference type="NCBIfam" id="TIGR02193">
    <property type="entry name" value="heptsyl_trn_I"/>
    <property type="match status" value="1"/>
</dbReference>
<keyword evidence="4" id="KW-0997">Cell inner membrane</keyword>
<dbReference type="CDD" id="cd03789">
    <property type="entry name" value="GT9_LPS_heptosyltransferase"/>
    <property type="match status" value="1"/>
</dbReference>
<comment type="caution">
    <text evidence="16">The sequence shown here is derived from an EMBL/GenBank/DDBJ whole genome shotgun (WGS) entry which is preliminary data.</text>
</comment>
<accession>A0A7C5EM60</accession>
<dbReference type="PANTHER" id="PTHR30160:SF1">
    <property type="entry name" value="LIPOPOLYSACCHARIDE 1,2-N-ACETYLGLUCOSAMINETRANSFERASE-RELATED"/>
    <property type="match status" value="1"/>
</dbReference>
<evidence type="ECO:0000256" key="9">
    <source>
        <dbReference type="ARBA" id="ARBA00043995"/>
    </source>
</evidence>
<comment type="similarity">
    <text evidence="9">Belongs to the glycosyltransferase 9 family.</text>
</comment>
<keyword evidence="7" id="KW-0448">Lipopolysaccharide biosynthesis</keyword>
<evidence type="ECO:0000256" key="4">
    <source>
        <dbReference type="ARBA" id="ARBA00022519"/>
    </source>
</evidence>
<dbReference type="InterPro" id="IPR011908">
    <property type="entry name" value="LipoPS_heptosylTferase-I"/>
</dbReference>
<organism evidence="16">
    <name type="scientific">Desulfobacca acetoxidans</name>
    <dbReference type="NCBI Taxonomy" id="60893"/>
    <lineage>
        <taxon>Bacteria</taxon>
        <taxon>Pseudomonadati</taxon>
        <taxon>Thermodesulfobacteriota</taxon>
        <taxon>Desulfobaccia</taxon>
        <taxon>Desulfobaccales</taxon>
        <taxon>Desulfobaccaceae</taxon>
        <taxon>Desulfobacca</taxon>
    </lineage>
</organism>
<dbReference type="NCBIfam" id="TIGR02195">
    <property type="entry name" value="heptsyl_trn_II"/>
    <property type="match status" value="1"/>
</dbReference>
<dbReference type="GO" id="GO:0005886">
    <property type="term" value="C:plasma membrane"/>
    <property type="evidence" value="ECO:0007669"/>
    <property type="project" value="UniProtKB-SubCell"/>
</dbReference>
<keyword evidence="6 16" id="KW-0808">Transferase</keyword>
<dbReference type="PANTHER" id="PTHR30160">
    <property type="entry name" value="TETRAACYLDISACCHARIDE 4'-KINASE-RELATED"/>
    <property type="match status" value="1"/>
</dbReference>
<evidence type="ECO:0000256" key="5">
    <source>
        <dbReference type="ARBA" id="ARBA00022676"/>
    </source>
</evidence>
<comment type="catalytic activity">
    <reaction evidence="14">
        <text>an L-alpha-D-Hep-(1-&gt;5)-[alpha-Kdo-(2-&gt;4)]-alpha-Kdo-(2-&gt;6)-lipid A + ADP-L-glycero-beta-D-manno-heptose = an L-alpha-D-Hep-(1-&gt;3)-L-alpha-D-Hep-(1-&gt;5)-[alpha-Kdo-(2-&gt;4)]-alpha-Kdo-(2-&gt;6)-lipid A + ADP + H(+)</text>
        <dbReference type="Rhea" id="RHEA:74071"/>
        <dbReference type="ChEBI" id="CHEBI:15378"/>
        <dbReference type="ChEBI" id="CHEBI:61506"/>
        <dbReference type="ChEBI" id="CHEBI:193068"/>
        <dbReference type="ChEBI" id="CHEBI:193069"/>
        <dbReference type="ChEBI" id="CHEBI:456216"/>
        <dbReference type="EC" id="2.4.99.24"/>
    </reaction>
</comment>
<evidence type="ECO:0000256" key="7">
    <source>
        <dbReference type="ARBA" id="ARBA00022985"/>
    </source>
</evidence>
<gene>
    <name evidence="16" type="primary">waaC</name>
    <name evidence="16" type="ORF">ENW48_06235</name>
</gene>
<evidence type="ECO:0000256" key="12">
    <source>
        <dbReference type="ARBA" id="ARBA00044190"/>
    </source>
</evidence>
<keyword evidence="8" id="KW-0472">Membrane</keyword>
<evidence type="ECO:0000256" key="8">
    <source>
        <dbReference type="ARBA" id="ARBA00023136"/>
    </source>
</evidence>
<comment type="subcellular location">
    <subcellularLocation>
        <location evidence="1">Cell inner membrane</location>
        <topology evidence="1">Peripheral membrane protein</topology>
        <orientation evidence="1">Cytoplasmic side</orientation>
    </subcellularLocation>
</comment>
<dbReference type="GO" id="GO:0008713">
    <property type="term" value="F:ADP-heptose-lipopolysaccharide heptosyltransferase activity"/>
    <property type="evidence" value="ECO:0007669"/>
    <property type="project" value="UniProtKB-EC"/>
</dbReference>
<evidence type="ECO:0000256" key="13">
    <source>
        <dbReference type="ARBA" id="ARBA00044330"/>
    </source>
</evidence>
<sequence>MAVTLAEPRLLLVKLSSLGDVIHALPTLEALRTLYPHGEITWLVEAGNAPLLERHPALDQVWPVPRLRWRGNDFLEGMGSLLRIARHLRGQTFDLVIDLQGLLKSAVWVALAKSPRKLGFDRTRELSYLPLTEKLPPYDPEEHAVWRYLRVARHLGAPPATPRFRLGFTFPENLSHLWPEREVRPLAILHPGARWSSKLWPAASWARLAEWLAEERGFQVAVSGSAADRHLAEEIISRSQTPLLNLAGRTSLPELAALLKKARLAVTTDTGPMHLAVALGTPVVAIFGPTAPWRTGPFGQNHEVVRLSYPCSPCFKRRCPKPRCLTDLPPSSVRQAVEKLLLRQEIP</sequence>
<dbReference type="InterPro" id="IPR002201">
    <property type="entry name" value="Glyco_trans_9"/>
</dbReference>
<evidence type="ECO:0000256" key="1">
    <source>
        <dbReference type="ARBA" id="ARBA00004515"/>
    </source>
</evidence>
<dbReference type="Gene3D" id="3.40.50.2000">
    <property type="entry name" value="Glycogen Phosphorylase B"/>
    <property type="match status" value="2"/>
</dbReference>
<dbReference type="InterPro" id="IPR011910">
    <property type="entry name" value="RfaF"/>
</dbReference>
<keyword evidence="5" id="KW-0328">Glycosyltransferase</keyword>
<evidence type="ECO:0000256" key="11">
    <source>
        <dbReference type="ARBA" id="ARBA00044042"/>
    </source>
</evidence>
<comment type="catalytic activity">
    <reaction evidence="15">
        <text>an alpha-Kdo-(2-&gt;4)-alpha-Kdo-(2-&gt;6)-lipid A + ADP-L-glycero-beta-D-manno-heptose = an L-alpha-D-Hep-(1-&gt;5)-[alpha-Kdo-(2-&gt;4)]-alpha-Kdo-(2-&gt;6)-lipid A + ADP + H(+)</text>
        <dbReference type="Rhea" id="RHEA:74067"/>
        <dbReference type="ChEBI" id="CHEBI:15378"/>
        <dbReference type="ChEBI" id="CHEBI:61506"/>
        <dbReference type="ChEBI" id="CHEBI:176431"/>
        <dbReference type="ChEBI" id="CHEBI:193068"/>
        <dbReference type="ChEBI" id="CHEBI:456216"/>
        <dbReference type="EC" id="2.4.99.23"/>
    </reaction>
</comment>
<dbReference type="EMBL" id="DTKJ01000042">
    <property type="protein sequence ID" value="HGZ11800.1"/>
    <property type="molecule type" value="Genomic_DNA"/>
</dbReference>
<evidence type="ECO:0000256" key="15">
    <source>
        <dbReference type="ARBA" id="ARBA00049201"/>
    </source>
</evidence>
<dbReference type="GO" id="GO:0009244">
    <property type="term" value="P:lipopolysaccharide core region biosynthetic process"/>
    <property type="evidence" value="ECO:0007669"/>
    <property type="project" value="InterPro"/>
</dbReference>
<dbReference type="Pfam" id="PF01075">
    <property type="entry name" value="Glyco_transf_9"/>
    <property type="match status" value="1"/>
</dbReference>
<dbReference type="InterPro" id="IPR051199">
    <property type="entry name" value="LPS_LOS_Heptosyltrfase"/>
</dbReference>
<evidence type="ECO:0000256" key="3">
    <source>
        <dbReference type="ARBA" id="ARBA00022475"/>
    </source>
</evidence>
<evidence type="ECO:0000313" key="16">
    <source>
        <dbReference type="EMBL" id="HGZ11800.1"/>
    </source>
</evidence>
<dbReference type="SUPFAM" id="SSF53756">
    <property type="entry name" value="UDP-Glycosyltransferase/glycogen phosphorylase"/>
    <property type="match status" value="1"/>
</dbReference>
<dbReference type="GO" id="GO:0005829">
    <property type="term" value="C:cytosol"/>
    <property type="evidence" value="ECO:0007669"/>
    <property type="project" value="TreeGrafter"/>
</dbReference>
<dbReference type="EC" id="2.4.99.23" evidence="10"/>
<reference evidence="16" key="1">
    <citation type="journal article" date="2020" name="mSystems">
        <title>Genome- and Community-Level Interaction Insights into Carbon Utilization and Element Cycling Functions of Hydrothermarchaeota in Hydrothermal Sediment.</title>
        <authorList>
            <person name="Zhou Z."/>
            <person name="Liu Y."/>
            <person name="Xu W."/>
            <person name="Pan J."/>
            <person name="Luo Z.H."/>
            <person name="Li M."/>
        </authorList>
    </citation>
    <scope>NUCLEOTIDE SEQUENCE [LARGE SCALE GENOMIC DNA]</scope>
    <source>
        <strain evidence="16">SpSt-853</strain>
    </source>
</reference>
<name>A0A7C5EM60_9BACT</name>
<evidence type="ECO:0000256" key="14">
    <source>
        <dbReference type="ARBA" id="ARBA00047503"/>
    </source>
</evidence>